<dbReference type="EMBL" id="FO818640">
    <property type="protein sequence ID" value="CDM96127.1"/>
    <property type="molecule type" value="Genomic_DNA"/>
</dbReference>
<dbReference type="Proteomes" id="UP000032946">
    <property type="component" value="Chromosome"/>
</dbReference>
<evidence type="ECO:0000256" key="4">
    <source>
        <dbReference type="ARBA" id="ARBA00023136"/>
    </source>
</evidence>
<evidence type="ECO:0000259" key="6">
    <source>
        <dbReference type="Pfam" id="PF01699"/>
    </source>
</evidence>
<evidence type="ECO:0000256" key="5">
    <source>
        <dbReference type="SAM" id="Phobius"/>
    </source>
</evidence>
<dbReference type="GO" id="GO:0005262">
    <property type="term" value="F:calcium channel activity"/>
    <property type="evidence" value="ECO:0007669"/>
    <property type="project" value="TreeGrafter"/>
</dbReference>
<evidence type="ECO:0000256" key="2">
    <source>
        <dbReference type="ARBA" id="ARBA00022692"/>
    </source>
</evidence>
<keyword evidence="2 5" id="KW-0812">Transmembrane</keyword>
<keyword evidence="8" id="KW-1185">Reference proteome</keyword>
<feature type="transmembrane region" description="Helical" evidence="5">
    <location>
        <begin position="168"/>
        <end position="187"/>
    </location>
</feature>
<reference evidence="7 8" key="1">
    <citation type="submission" date="2014-02" db="EMBL/GenBank/DDBJ databases">
        <authorList>
            <person name="Genoscope - CEA"/>
        </authorList>
    </citation>
    <scope>NUCLEOTIDE SEQUENCE [LARGE SCALE GENOMIC DNA]</scope>
    <source>
        <strain evidence="7 8">PCC 8005</strain>
    </source>
</reference>
<feature type="transmembrane region" description="Helical" evidence="5">
    <location>
        <begin position="101"/>
        <end position="121"/>
    </location>
</feature>
<organism evidence="7 8">
    <name type="scientific">Limnospira indica PCC 8005</name>
    <dbReference type="NCBI Taxonomy" id="376219"/>
    <lineage>
        <taxon>Bacteria</taxon>
        <taxon>Bacillati</taxon>
        <taxon>Cyanobacteriota</taxon>
        <taxon>Cyanophyceae</taxon>
        <taxon>Oscillatoriophycideae</taxon>
        <taxon>Oscillatoriales</taxon>
        <taxon>Sirenicapillariaceae</taxon>
        <taxon>Limnospira</taxon>
    </lineage>
</organism>
<dbReference type="InterPro" id="IPR004481">
    <property type="entry name" value="K/Na/Ca-exchanger"/>
</dbReference>
<evidence type="ECO:0000256" key="1">
    <source>
        <dbReference type="ARBA" id="ARBA00004141"/>
    </source>
</evidence>
<feature type="transmembrane region" description="Helical" evidence="5">
    <location>
        <begin position="207"/>
        <end position="229"/>
    </location>
</feature>
<name>A0A9P1KIB1_9CYAN</name>
<keyword evidence="3 5" id="KW-1133">Transmembrane helix</keyword>
<comment type="subcellular location">
    <subcellularLocation>
        <location evidence="1">Membrane</location>
        <topology evidence="1">Multi-pass membrane protein</topology>
    </subcellularLocation>
</comment>
<proteinExistence type="predicted"/>
<feature type="transmembrane region" description="Helical" evidence="5">
    <location>
        <begin position="298"/>
        <end position="314"/>
    </location>
</feature>
<keyword evidence="4 5" id="KW-0472">Membrane</keyword>
<evidence type="ECO:0000256" key="3">
    <source>
        <dbReference type="ARBA" id="ARBA00022989"/>
    </source>
</evidence>
<dbReference type="RefSeq" id="WP_006624793.1">
    <property type="nucleotide sequence ID" value="NZ_FO818640.1"/>
</dbReference>
<dbReference type="PANTHER" id="PTHR10846:SF8">
    <property type="entry name" value="INNER MEMBRANE PROTEIN YRBG"/>
    <property type="match status" value="1"/>
</dbReference>
<dbReference type="GO" id="GO:0008273">
    <property type="term" value="F:calcium, potassium:sodium antiporter activity"/>
    <property type="evidence" value="ECO:0007669"/>
    <property type="project" value="TreeGrafter"/>
</dbReference>
<feature type="transmembrane region" description="Helical" evidence="5">
    <location>
        <begin position="268"/>
        <end position="286"/>
    </location>
</feature>
<feature type="transmembrane region" description="Helical" evidence="5">
    <location>
        <begin position="236"/>
        <end position="256"/>
    </location>
</feature>
<dbReference type="GO" id="GO:0006874">
    <property type="term" value="P:intracellular calcium ion homeostasis"/>
    <property type="evidence" value="ECO:0007669"/>
    <property type="project" value="TreeGrafter"/>
</dbReference>
<dbReference type="GO" id="GO:0005886">
    <property type="term" value="C:plasma membrane"/>
    <property type="evidence" value="ECO:0007669"/>
    <property type="project" value="TreeGrafter"/>
</dbReference>
<protein>
    <submittedName>
        <fullName evidence="7">Calcium/sodium:proton antiporter, YrbG-like</fullName>
    </submittedName>
</protein>
<feature type="transmembrane region" description="Helical" evidence="5">
    <location>
        <begin position="6"/>
        <end position="25"/>
    </location>
</feature>
<dbReference type="InterPro" id="IPR044880">
    <property type="entry name" value="NCX_ion-bd_dom_sf"/>
</dbReference>
<dbReference type="Pfam" id="PF01699">
    <property type="entry name" value="Na_Ca_ex"/>
    <property type="match status" value="2"/>
</dbReference>
<feature type="transmembrane region" description="Helical" evidence="5">
    <location>
        <begin position="71"/>
        <end position="94"/>
    </location>
</feature>
<feature type="domain" description="Sodium/calcium exchanger membrane region" evidence="6">
    <location>
        <begin position="8"/>
        <end position="148"/>
    </location>
</feature>
<accession>A0A9P1KIB1</accession>
<feature type="transmembrane region" description="Helical" evidence="5">
    <location>
        <begin position="32"/>
        <end position="51"/>
    </location>
</feature>
<dbReference type="Gene3D" id="1.20.1420.30">
    <property type="entry name" value="NCX, central ion-binding region"/>
    <property type="match status" value="1"/>
</dbReference>
<sequence>MLEALIWIGIFAVSLAVLIYASDSFTESASKLGLFFGLSPFIVGVTIVAIGTSLPELVSSLVAVYRDTSEIVASNVIGSNITNIFLIVGVAAVISSPMKINYDLISVDLPMLVGSAILLYFTISDDFFTTGEALLCLIGFVIYLVYIIREGQEDNDQQIDEEVNSTRFVIVNLAIVILGAVFIFVGANYTIESIIKLSEIFHLGTEIIAVTVVALGTSLPELVVTISAARKGNAEVAIGNVVGSNIFNSLIVMGVPGLIKPLDIPDEILINALPVMLAATLLFFFVTQDKQVTQWEGLLFFVLYGWFVGHIFGWL</sequence>
<gene>
    <name evidence="7" type="ORF">ARTHRO_40533</name>
</gene>
<feature type="transmembrane region" description="Helical" evidence="5">
    <location>
        <begin position="127"/>
        <end position="148"/>
    </location>
</feature>
<dbReference type="InterPro" id="IPR004837">
    <property type="entry name" value="NaCa_Exmemb"/>
</dbReference>
<dbReference type="AlphaFoldDB" id="A0A9P1KIB1"/>
<evidence type="ECO:0000313" key="8">
    <source>
        <dbReference type="Proteomes" id="UP000032946"/>
    </source>
</evidence>
<feature type="domain" description="Sodium/calcium exchanger membrane region" evidence="6">
    <location>
        <begin position="173"/>
        <end position="310"/>
    </location>
</feature>
<evidence type="ECO:0000313" key="7">
    <source>
        <dbReference type="EMBL" id="CDM96127.1"/>
    </source>
</evidence>
<dbReference type="PANTHER" id="PTHR10846">
    <property type="entry name" value="SODIUM/POTASSIUM/CALCIUM EXCHANGER"/>
    <property type="match status" value="1"/>
</dbReference>
<dbReference type="NCBIfam" id="TIGR00367">
    <property type="entry name" value="calcium/sodium antiporter"/>
    <property type="match status" value="1"/>
</dbReference>